<dbReference type="InterPro" id="IPR036249">
    <property type="entry name" value="Thioredoxin-like_sf"/>
</dbReference>
<dbReference type="EMBL" id="JAQQPM010000009">
    <property type="protein sequence ID" value="KAK2075266.1"/>
    <property type="molecule type" value="Genomic_DNA"/>
</dbReference>
<evidence type="ECO:0000256" key="2">
    <source>
        <dbReference type="ARBA" id="ARBA00004173"/>
    </source>
</evidence>
<keyword evidence="4" id="KW-0809">Transit peptide</keyword>
<evidence type="ECO:0000256" key="6">
    <source>
        <dbReference type="ARBA" id="ARBA00023128"/>
    </source>
</evidence>
<evidence type="ECO:0000313" key="8">
    <source>
        <dbReference type="Proteomes" id="UP001217918"/>
    </source>
</evidence>
<comment type="function">
    <text evidence="1">Putative mitochondrial redox protein which could be involved in the reduction of small toxic molecules.</text>
</comment>
<dbReference type="Pfam" id="PF07955">
    <property type="entry name" value="DUF1687"/>
    <property type="match status" value="1"/>
</dbReference>
<dbReference type="SUPFAM" id="SSF52833">
    <property type="entry name" value="Thioredoxin-like"/>
    <property type="match status" value="1"/>
</dbReference>
<dbReference type="PANTHER" id="PTHR28071">
    <property type="entry name" value="REDOX PROTEIN FMP46, MITOCHONDRIAL-RELATED"/>
    <property type="match status" value="1"/>
</dbReference>
<comment type="caution">
    <text evidence="7">The sequence shown here is derived from an EMBL/GenBank/DDBJ whole genome shotgun (WGS) entry which is preliminary data.</text>
</comment>
<name>A0AAD9ID48_9PEZI</name>
<dbReference type="PANTHER" id="PTHR28071:SF1">
    <property type="entry name" value="REDOX PROTEIN FMP46, MITOCHONDRIAL-RELATED"/>
    <property type="match status" value="1"/>
</dbReference>
<dbReference type="AlphaFoldDB" id="A0AAD9ID48"/>
<comment type="subcellular location">
    <subcellularLocation>
        <location evidence="2">Mitochondrion</location>
    </subcellularLocation>
</comment>
<evidence type="ECO:0000256" key="1">
    <source>
        <dbReference type="ARBA" id="ARBA00002963"/>
    </source>
</evidence>
<accession>A0AAD9ID48</accession>
<dbReference type="GO" id="GO:0016491">
    <property type="term" value="F:oxidoreductase activity"/>
    <property type="evidence" value="ECO:0007669"/>
    <property type="project" value="UniProtKB-KW"/>
</dbReference>
<keyword evidence="8" id="KW-1185">Reference proteome</keyword>
<reference evidence="7" key="1">
    <citation type="journal article" date="2023" name="Mol. Plant Microbe Interact.">
        <title>Elucidating the Obligate Nature and Biological Capacity of an Invasive Fungal Corn Pathogen.</title>
        <authorList>
            <person name="MacCready J.S."/>
            <person name="Roggenkamp E.M."/>
            <person name="Gdanetz K."/>
            <person name="Chilvers M.I."/>
        </authorList>
    </citation>
    <scope>NUCLEOTIDE SEQUENCE</scope>
    <source>
        <strain evidence="7">PM02</strain>
    </source>
</reference>
<sequence length="195" mass="21575">MWSVNIAAEEESPGRVLLHLGTLVLRLPTTYFVQTQTTTARARFPQACPPVNMFRFHKPLDIITVFHKASSPGSVRVANLLKQVSATVSETETATEDQASGHTAHASLRKEPFELNITEDLPTADQLRTILEYVGTPRIPTIVKGATTENEALRRFKESMDNLERPLVVDWNNGKAAAGEKESEILKMLGALPKK</sequence>
<dbReference type="Proteomes" id="UP001217918">
    <property type="component" value="Unassembled WGS sequence"/>
</dbReference>
<comment type="similarity">
    <text evidence="3">Belongs to the FMP46 family.</text>
</comment>
<proteinExistence type="inferred from homology"/>
<evidence type="ECO:0000256" key="3">
    <source>
        <dbReference type="ARBA" id="ARBA00009734"/>
    </source>
</evidence>
<dbReference type="GO" id="GO:0005739">
    <property type="term" value="C:mitochondrion"/>
    <property type="evidence" value="ECO:0007669"/>
    <property type="project" value="UniProtKB-SubCell"/>
</dbReference>
<gene>
    <name evidence="7" type="ORF">P8C59_009407</name>
</gene>
<protein>
    <submittedName>
        <fullName evidence="7">Uncharacterized protein</fullName>
    </submittedName>
</protein>
<dbReference type="Gene3D" id="3.40.30.10">
    <property type="entry name" value="Glutaredoxin"/>
    <property type="match status" value="1"/>
</dbReference>
<evidence type="ECO:0000256" key="5">
    <source>
        <dbReference type="ARBA" id="ARBA00023002"/>
    </source>
</evidence>
<keyword evidence="5" id="KW-0560">Oxidoreductase</keyword>
<evidence type="ECO:0000313" key="7">
    <source>
        <dbReference type="EMBL" id="KAK2075266.1"/>
    </source>
</evidence>
<organism evidence="7 8">
    <name type="scientific">Phyllachora maydis</name>
    <dbReference type="NCBI Taxonomy" id="1825666"/>
    <lineage>
        <taxon>Eukaryota</taxon>
        <taxon>Fungi</taxon>
        <taxon>Dikarya</taxon>
        <taxon>Ascomycota</taxon>
        <taxon>Pezizomycotina</taxon>
        <taxon>Sordariomycetes</taxon>
        <taxon>Sordariomycetidae</taxon>
        <taxon>Phyllachorales</taxon>
        <taxon>Phyllachoraceae</taxon>
        <taxon>Phyllachora</taxon>
    </lineage>
</organism>
<keyword evidence="6" id="KW-0496">Mitochondrion</keyword>
<evidence type="ECO:0000256" key="4">
    <source>
        <dbReference type="ARBA" id="ARBA00022946"/>
    </source>
</evidence>
<dbReference type="InterPro" id="IPR012882">
    <property type="entry name" value="Fmp46"/>
</dbReference>